<dbReference type="GO" id="GO:0005615">
    <property type="term" value="C:extracellular space"/>
    <property type="evidence" value="ECO:0007669"/>
    <property type="project" value="InterPro"/>
</dbReference>
<evidence type="ECO:0000256" key="4">
    <source>
        <dbReference type="ARBA" id="ARBA00022690"/>
    </source>
</evidence>
<feature type="domain" description="Serpin" evidence="6">
    <location>
        <begin position="13"/>
        <end position="389"/>
    </location>
</feature>
<dbReference type="InterPro" id="IPR000215">
    <property type="entry name" value="Serpin_fam"/>
</dbReference>
<evidence type="ECO:0000256" key="3">
    <source>
        <dbReference type="ARBA" id="ARBA00022490"/>
    </source>
</evidence>
<dbReference type="STRING" id="10020.ENSDORP00000012545"/>
<evidence type="ECO:0000256" key="2">
    <source>
        <dbReference type="ARBA" id="ARBA00006426"/>
    </source>
</evidence>
<keyword evidence="7" id="KW-1185">Reference proteome</keyword>
<gene>
    <name evidence="8" type="primary">LOC105987621</name>
</gene>
<reference evidence="8" key="1">
    <citation type="submission" date="2025-08" db="UniProtKB">
        <authorList>
            <consortium name="RefSeq"/>
        </authorList>
    </citation>
    <scope>IDENTIFICATION</scope>
    <source>
        <tissue evidence="8">Kidney</tissue>
    </source>
</reference>
<dbReference type="Gene3D" id="3.30.497.10">
    <property type="entry name" value="Antithrombin, subunit I, domain 2"/>
    <property type="match status" value="1"/>
</dbReference>
<dbReference type="GO" id="GO:0005829">
    <property type="term" value="C:cytosol"/>
    <property type="evidence" value="ECO:0007669"/>
    <property type="project" value="UniProtKB-ARBA"/>
</dbReference>
<organism evidence="7 8">
    <name type="scientific">Dipodomys ordii</name>
    <name type="common">Ord's kangaroo rat</name>
    <dbReference type="NCBI Taxonomy" id="10020"/>
    <lineage>
        <taxon>Eukaryota</taxon>
        <taxon>Metazoa</taxon>
        <taxon>Chordata</taxon>
        <taxon>Craniata</taxon>
        <taxon>Vertebrata</taxon>
        <taxon>Euteleostomi</taxon>
        <taxon>Mammalia</taxon>
        <taxon>Eutheria</taxon>
        <taxon>Euarchontoglires</taxon>
        <taxon>Glires</taxon>
        <taxon>Rodentia</taxon>
        <taxon>Castorimorpha</taxon>
        <taxon>Heteromyidae</taxon>
        <taxon>Dipodomyinae</taxon>
        <taxon>Dipodomys</taxon>
    </lineage>
</organism>
<keyword evidence="4" id="KW-0646">Protease inhibitor</keyword>
<dbReference type="GO" id="GO:0004867">
    <property type="term" value="F:serine-type endopeptidase inhibitor activity"/>
    <property type="evidence" value="ECO:0007669"/>
    <property type="project" value="UniProtKB-KW"/>
</dbReference>
<proteinExistence type="inferred from homology"/>
<comment type="subcellular location">
    <subcellularLocation>
        <location evidence="1">Cytoplasm</location>
    </subcellularLocation>
</comment>
<dbReference type="GeneID" id="105987621"/>
<keyword evidence="3" id="KW-0963">Cytoplasm</keyword>
<dbReference type="RefSeq" id="XP_012874378.1">
    <property type="nucleotide sequence ID" value="XM_013018924.1"/>
</dbReference>
<evidence type="ECO:0000256" key="1">
    <source>
        <dbReference type="ARBA" id="ARBA00004496"/>
    </source>
</evidence>
<dbReference type="Gene3D" id="2.30.39.10">
    <property type="entry name" value="Alpha-1-antitrypsin, domain 1"/>
    <property type="match status" value="1"/>
</dbReference>
<dbReference type="FunFam" id="2.30.39.10:FF:000071">
    <property type="entry name" value="Serpin B3"/>
    <property type="match status" value="1"/>
</dbReference>
<dbReference type="AlphaFoldDB" id="A0A1S3FCP4"/>
<evidence type="ECO:0000313" key="8">
    <source>
        <dbReference type="RefSeq" id="XP_012874378.1"/>
    </source>
</evidence>
<dbReference type="InterPro" id="IPR023796">
    <property type="entry name" value="Serpin_dom"/>
</dbReference>
<dbReference type="PANTHER" id="PTHR11461">
    <property type="entry name" value="SERINE PROTEASE INHIBITOR, SERPIN"/>
    <property type="match status" value="1"/>
</dbReference>
<dbReference type="InterPro" id="IPR042185">
    <property type="entry name" value="Serpin_sf_2"/>
</dbReference>
<protein>
    <submittedName>
        <fullName evidence="8">Serpin B4-like isoform X1</fullName>
    </submittedName>
</protein>
<dbReference type="GO" id="GO:0002020">
    <property type="term" value="F:protease binding"/>
    <property type="evidence" value="ECO:0007669"/>
    <property type="project" value="UniProtKB-ARBA"/>
</dbReference>
<dbReference type="PANTHER" id="PTHR11461:SF186">
    <property type="entry name" value="SERPIN B4"/>
    <property type="match status" value="1"/>
</dbReference>
<comment type="similarity">
    <text evidence="2">Belongs to the serpin family. Ov-serpin subfamily.</text>
</comment>
<dbReference type="KEGG" id="dord:105987621"/>
<sequence>MNSLSVANTKFVVDFLRELGPSADNAFFSPLSIASAFSMVSLGAKGNTAHQIKEVLHFSEVAGETKKTSTTSHAEDSEIVHHQFQKMLTELNTPTDAFELKIANSLYGEKTFQFLQEYLDELKKFYLANVESLDFVNNTEESRKKINAWVESQTNDKIKDLFPVDSLDSSTALVLVNAIYFKGQWEEKFKKEYTEEGNFWLNKDVSKPVQMMKQTKHFNVASLEAEQAKILEIPYKGNELSMIVLLPNEVDGLQKLQDSLTAEKLLDWTSAQNMSKMRVNLYLPRFKMAEKYDLKNILVRLGMADTFNPKKADLSGMSQEGGLVVSKALHQSFVEVTEEGTEATVATGVRISKTSAMTREEFCCDHPFLFFIKENKTNCIVFVGRFASP</sequence>
<dbReference type="InterPro" id="IPR036186">
    <property type="entry name" value="Serpin_sf"/>
</dbReference>
<dbReference type="FunFam" id="3.30.497.10:FF:000004">
    <property type="entry name" value="Serpin family B member 1"/>
    <property type="match status" value="1"/>
</dbReference>
<evidence type="ECO:0000313" key="7">
    <source>
        <dbReference type="Proteomes" id="UP000081671"/>
    </source>
</evidence>
<dbReference type="OrthoDB" id="671595at2759"/>
<evidence type="ECO:0000259" key="6">
    <source>
        <dbReference type="SMART" id="SM00093"/>
    </source>
</evidence>
<keyword evidence="5" id="KW-0722">Serine protease inhibitor</keyword>
<name>A0A1S3FCP4_DIPOR</name>
<accession>A0A1S3FCP4</accession>
<dbReference type="Proteomes" id="UP000081671">
    <property type="component" value="Unplaced"/>
</dbReference>
<dbReference type="CDD" id="cd19956">
    <property type="entry name" value="serpinB"/>
    <property type="match status" value="1"/>
</dbReference>
<dbReference type="FunCoup" id="A0A1S3FCP4">
    <property type="interactions" value="141"/>
</dbReference>
<dbReference type="Pfam" id="PF00079">
    <property type="entry name" value="Serpin"/>
    <property type="match status" value="1"/>
</dbReference>
<dbReference type="InterPro" id="IPR042178">
    <property type="entry name" value="Serpin_sf_1"/>
</dbReference>
<dbReference type="InParanoid" id="A0A1S3FCP4"/>
<evidence type="ECO:0000256" key="5">
    <source>
        <dbReference type="ARBA" id="ARBA00022900"/>
    </source>
</evidence>
<dbReference type="SUPFAM" id="SSF56574">
    <property type="entry name" value="Serpins"/>
    <property type="match status" value="1"/>
</dbReference>
<dbReference type="SMART" id="SM00093">
    <property type="entry name" value="SERPIN"/>
    <property type="match status" value="1"/>
</dbReference>
<dbReference type="OMA" id="KPTDAYQ"/>